<dbReference type="EMBL" id="LR590464">
    <property type="protein sequence ID" value="VTP63984.1"/>
    <property type="molecule type" value="Genomic_DNA"/>
</dbReference>
<dbReference type="GO" id="GO:0051301">
    <property type="term" value="P:cell division"/>
    <property type="evidence" value="ECO:0007669"/>
    <property type="project" value="UniProtKB-KW"/>
</dbReference>
<organism evidence="1 2">
    <name type="scientific">Leclercia adecarboxylata</name>
    <dbReference type="NCBI Taxonomy" id="83655"/>
    <lineage>
        <taxon>Bacteria</taxon>
        <taxon>Pseudomonadati</taxon>
        <taxon>Pseudomonadota</taxon>
        <taxon>Gammaproteobacteria</taxon>
        <taxon>Enterobacterales</taxon>
        <taxon>Enterobacteriaceae</taxon>
        <taxon>Leclercia</taxon>
    </lineage>
</organism>
<reference evidence="1 2" key="1">
    <citation type="submission" date="2019-05" db="EMBL/GenBank/DDBJ databases">
        <authorList>
            <consortium name="Pathogen Informatics"/>
        </authorList>
    </citation>
    <scope>NUCLEOTIDE SEQUENCE [LARGE SCALE GENOMIC DNA]</scope>
    <source>
        <strain evidence="1 2">NCTC13032</strain>
    </source>
</reference>
<protein>
    <submittedName>
        <fullName evidence="1">Cell division protein FtsL</fullName>
    </submittedName>
</protein>
<accession>A0A4U9HJ98</accession>
<proteinExistence type="predicted"/>
<name>A0A4U9HJ98_9ENTR</name>
<keyword evidence="1" id="KW-0132">Cell division</keyword>
<dbReference type="AlphaFoldDB" id="A0A4U9HJ98"/>
<keyword evidence="1" id="KW-0131">Cell cycle</keyword>
<evidence type="ECO:0000313" key="2">
    <source>
        <dbReference type="Proteomes" id="UP000310719"/>
    </source>
</evidence>
<dbReference type="STRING" id="83655.APT61_18645"/>
<evidence type="ECO:0000313" key="1">
    <source>
        <dbReference type="EMBL" id="VTP63984.1"/>
    </source>
</evidence>
<dbReference type="Proteomes" id="UP000310719">
    <property type="component" value="Chromosome"/>
</dbReference>
<sequence length="53" mass="5696">MIGRVADTLSKVKETLGSNERHALPGVIWTTCCVSASCHCVCSFASLCRRSPL</sequence>
<gene>
    <name evidence="1" type="primary">ftsL</name>
    <name evidence="1" type="ORF">NCTC13032_01120</name>
</gene>